<keyword evidence="3" id="KW-1185">Reference proteome</keyword>
<evidence type="ECO:0000313" key="3">
    <source>
        <dbReference type="Proteomes" id="UP001271769"/>
    </source>
</evidence>
<evidence type="ECO:0000313" key="2">
    <source>
        <dbReference type="EMBL" id="MDY0871185.1"/>
    </source>
</evidence>
<dbReference type="RefSeq" id="WP_320499550.1">
    <property type="nucleotide sequence ID" value="NZ_JAXCLX010000001.1"/>
</dbReference>
<dbReference type="InterPro" id="IPR010421">
    <property type="entry name" value="TrcR"/>
</dbReference>
<evidence type="ECO:0000256" key="1">
    <source>
        <dbReference type="SAM" id="MobiDB-lite"/>
    </source>
</evidence>
<protein>
    <submittedName>
        <fullName evidence="2">Cell cycle transcriptional regulator TrcR</fullName>
    </submittedName>
</protein>
<dbReference type="EMBL" id="JAXCLX010000001">
    <property type="protein sequence ID" value="MDY0871185.1"/>
    <property type="molecule type" value="Genomic_DNA"/>
</dbReference>
<name>A0ABU5DV52_9PROT</name>
<dbReference type="Proteomes" id="UP001271769">
    <property type="component" value="Unassembled WGS sequence"/>
</dbReference>
<comment type="caution">
    <text evidence="2">The sequence shown here is derived from an EMBL/GenBank/DDBJ whole genome shotgun (WGS) entry which is preliminary data.</text>
</comment>
<reference evidence="2 3" key="1">
    <citation type="journal article" date="2013" name="Antonie Van Leeuwenhoek">
        <title>Dongia rigui sp. nov., isolated from freshwater of a large wetland in Korea.</title>
        <authorList>
            <person name="Baik K.S."/>
            <person name="Hwang Y.M."/>
            <person name="Choi J.S."/>
            <person name="Kwon J."/>
            <person name="Seong C.N."/>
        </authorList>
    </citation>
    <scope>NUCLEOTIDE SEQUENCE [LARGE SCALE GENOMIC DNA]</scope>
    <source>
        <strain evidence="2 3">04SU4-P</strain>
    </source>
</reference>
<proteinExistence type="predicted"/>
<gene>
    <name evidence="2" type="ORF">SMD31_04610</name>
</gene>
<sequence>MTQILMPKATAVWLIENTALSFEQIGAFCGLHPLEVQGIADGEVAIGIVGQDPTANGQLTAEEIKRCEGDTNANLKMAKSDIPQPLTRTKGPRYTPVSKRQDKPDAVAWLIRHHPELSDAQVSRLIGTTKQTIAAIRDRSHWNTANLRPRDPVLLGLCTQTDLNAAILKARKAAGKPATLDPLPGHELPEEHHDQPSGDEGSQSRWGDLSALFPNKN</sequence>
<feature type="compositionally biased region" description="Basic and acidic residues" evidence="1">
    <location>
        <begin position="187"/>
        <end position="196"/>
    </location>
</feature>
<organism evidence="2 3">
    <name type="scientific">Dongia rigui</name>
    <dbReference type="NCBI Taxonomy" id="940149"/>
    <lineage>
        <taxon>Bacteria</taxon>
        <taxon>Pseudomonadati</taxon>
        <taxon>Pseudomonadota</taxon>
        <taxon>Alphaproteobacteria</taxon>
        <taxon>Rhodospirillales</taxon>
        <taxon>Dongiaceae</taxon>
        <taxon>Dongia</taxon>
    </lineage>
</organism>
<accession>A0ABU5DV52</accession>
<feature type="region of interest" description="Disordered" evidence="1">
    <location>
        <begin position="176"/>
        <end position="217"/>
    </location>
</feature>
<dbReference type="Pfam" id="PF06242">
    <property type="entry name" value="TrcR"/>
    <property type="match status" value="1"/>
</dbReference>